<dbReference type="KEGG" id="bsol:FSW04_13175"/>
<dbReference type="Proteomes" id="UP000321805">
    <property type="component" value="Chromosome"/>
</dbReference>
<dbReference type="InterPro" id="IPR020843">
    <property type="entry name" value="ER"/>
</dbReference>
<gene>
    <name evidence="3" type="ORF">FSW04_13175</name>
</gene>
<dbReference type="InterPro" id="IPR036291">
    <property type="entry name" value="NAD(P)-bd_dom_sf"/>
</dbReference>
<name>A0A5B8U6A0_9ACTN</name>
<keyword evidence="4" id="KW-1185">Reference proteome</keyword>
<dbReference type="Pfam" id="PF00107">
    <property type="entry name" value="ADH_zinc_N"/>
    <property type="match status" value="1"/>
</dbReference>
<dbReference type="EMBL" id="CP042430">
    <property type="protein sequence ID" value="QEC48425.1"/>
    <property type="molecule type" value="Genomic_DNA"/>
</dbReference>
<keyword evidence="1" id="KW-0521">NADP</keyword>
<feature type="domain" description="Enoyl reductase (ER)" evidence="2">
    <location>
        <begin position="10"/>
        <end position="340"/>
    </location>
</feature>
<dbReference type="GO" id="GO:0016491">
    <property type="term" value="F:oxidoreductase activity"/>
    <property type="evidence" value="ECO:0007669"/>
    <property type="project" value="InterPro"/>
</dbReference>
<dbReference type="InterPro" id="IPR013149">
    <property type="entry name" value="ADH-like_C"/>
</dbReference>
<dbReference type="InterPro" id="IPR013154">
    <property type="entry name" value="ADH-like_N"/>
</dbReference>
<protein>
    <submittedName>
        <fullName evidence="3">Zinc-binding dehydrogenase</fullName>
    </submittedName>
</protein>
<evidence type="ECO:0000313" key="3">
    <source>
        <dbReference type="EMBL" id="QEC48425.1"/>
    </source>
</evidence>
<proteinExistence type="predicted"/>
<evidence type="ECO:0000256" key="1">
    <source>
        <dbReference type="ARBA" id="ARBA00022857"/>
    </source>
</evidence>
<dbReference type="AlphaFoldDB" id="A0A5B8U6A0"/>
<dbReference type="OrthoDB" id="3175656at2"/>
<dbReference type="PANTHER" id="PTHR44154:SF1">
    <property type="entry name" value="QUINONE OXIDOREDUCTASE"/>
    <property type="match status" value="1"/>
</dbReference>
<dbReference type="SUPFAM" id="SSF50129">
    <property type="entry name" value="GroES-like"/>
    <property type="match status" value="1"/>
</dbReference>
<organism evidence="3 4">
    <name type="scientific">Baekduia soli</name>
    <dbReference type="NCBI Taxonomy" id="496014"/>
    <lineage>
        <taxon>Bacteria</taxon>
        <taxon>Bacillati</taxon>
        <taxon>Actinomycetota</taxon>
        <taxon>Thermoleophilia</taxon>
        <taxon>Solirubrobacterales</taxon>
        <taxon>Baekduiaceae</taxon>
        <taxon>Baekduia</taxon>
    </lineage>
</organism>
<dbReference type="InterPro" id="IPR011032">
    <property type="entry name" value="GroES-like_sf"/>
</dbReference>
<dbReference type="Gene3D" id="3.90.180.10">
    <property type="entry name" value="Medium-chain alcohol dehydrogenases, catalytic domain"/>
    <property type="match status" value="1"/>
</dbReference>
<reference evidence="3 4" key="1">
    <citation type="journal article" date="2018" name="J. Microbiol.">
        <title>Baekduia soli gen. nov., sp. nov., a novel bacterium isolated from the soil of Baekdu Mountain and proposal of a novel family name, Baekduiaceae fam. nov.</title>
        <authorList>
            <person name="An D.S."/>
            <person name="Siddiqi M.Z."/>
            <person name="Kim K.H."/>
            <person name="Yu H.S."/>
            <person name="Im W.T."/>
        </authorList>
    </citation>
    <scope>NUCLEOTIDE SEQUENCE [LARGE SCALE GENOMIC DNA]</scope>
    <source>
        <strain evidence="3 4">BR7-21</strain>
    </source>
</reference>
<dbReference type="RefSeq" id="WP_146919944.1">
    <property type="nucleotide sequence ID" value="NZ_CP042430.1"/>
</dbReference>
<dbReference type="PANTHER" id="PTHR44154">
    <property type="entry name" value="QUINONE OXIDOREDUCTASE"/>
    <property type="match status" value="1"/>
</dbReference>
<accession>A0A5B8U6A0</accession>
<dbReference type="InterPro" id="IPR051603">
    <property type="entry name" value="Zinc-ADH_QOR/CCCR"/>
</dbReference>
<sequence>MKAVRYHEYGTADVLRYEDVEKPVPGPGEVLIRVEACGVNHFDIDLRAGVSRWPLPLPHQLGVEFAGTVDAVGEGVEHLAVGDGVWPQHEVECLTCRYCRAGQPNLCLDAKMMSVQFPGGYAEYVLAPARATHLLPDGVTAEMAAAGQVAFATAWHMIVTRGRLQPGQTVVVQSAGSGIGHGAIQIAALNGARVIATAGAEHKLQTARELGASETINYNEESIAERVLEMTDGEGADLFIEHVGGDLFMDSLRALRKDGRLVTCGGHGGETPPIDLVELFRHEWQVIGSRIGTPAEMILTMKLMGEGKLKPHVHAALPLSEAPEAHRIIEGRKQTGKVVLVP</sequence>
<dbReference type="Pfam" id="PF08240">
    <property type="entry name" value="ADH_N"/>
    <property type="match status" value="1"/>
</dbReference>
<dbReference type="SMART" id="SM00829">
    <property type="entry name" value="PKS_ER"/>
    <property type="match status" value="1"/>
</dbReference>
<evidence type="ECO:0000313" key="4">
    <source>
        <dbReference type="Proteomes" id="UP000321805"/>
    </source>
</evidence>
<evidence type="ECO:0000259" key="2">
    <source>
        <dbReference type="SMART" id="SM00829"/>
    </source>
</evidence>
<dbReference type="SUPFAM" id="SSF51735">
    <property type="entry name" value="NAD(P)-binding Rossmann-fold domains"/>
    <property type="match status" value="1"/>
</dbReference>